<name>A0ABP9GVT3_9ACTN</name>
<dbReference type="SUPFAM" id="SSF56645">
    <property type="entry name" value="Acyl-CoA dehydrogenase NM domain-like"/>
    <property type="match status" value="1"/>
</dbReference>
<evidence type="ECO:0000259" key="2">
    <source>
        <dbReference type="Pfam" id="PF03551"/>
    </source>
</evidence>
<gene>
    <name evidence="3" type="ORF">GCM10023224_45400</name>
</gene>
<evidence type="ECO:0000256" key="1">
    <source>
        <dbReference type="SAM" id="MobiDB-lite"/>
    </source>
</evidence>
<reference evidence="4" key="1">
    <citation type="journal article" date="2019" name="Int. J. Syst. Evol. Microbiol.">
        <title>The Global Catalogue of Microorganisms (GCM) 10K type strain sequencing project: providing services to taxonomists for standard genome sequencing and annotation.</title>
        <authorList>
            <consortium name="The Broad Institute Genomics Platform"/>
            <consortium name="The Broad Institute Genome Sequencing Center for Infectious Disease"/>
            <person name="Wu L."/>
            <person name="Ma J."/>
        </authorList>
    </citation>
    <scope>NUCLEOTIDE SEQUENCE [LARGE SCALE GENOMIC DNA]</scope>
    <source>
        <strain evidence="4">JCM 18123</strain>
    </source>
</reference>
<dbReference type="InterPro" id="IPR005149">
    <property type="entry name" value="Tscrpt_reg_PadR_N"/>
</dbReference>
<protein>
    <recommendedName>
        <fullName evidence="2">Transcription regulator PadR N-terminal domain-containing protein</fullName>
    </recommendedName>
</protein>
<feature type="compositionally biased region" description="Low complexity" evidence="1">
    <location>
        <begin position="221"/>
        <end position="230"/>
    </location>
</feature>
<evidence type="ECO:0000313" key="4">
    <source>
        <dbReference type="Proteomes" id="UP001499993"/>
    </source>
</evidence>
<organism evidence="3 4">
    <name type="scientific">Streptomonospora halophila</name>
    <dbReference type="NCBI Taxonomy" id="427369"/>
    <lineage>
        <taxon>Bacteria</taxon>
        <taxon>Bacillati</taxon>
        <taxon>Actinomycetota</taxon>
        <taxon>Actinomycetes</taxon>
        <taxon>Streptosporangiales</taxon>
        <taxon>Nocardiopsidaceae</taxon>
        <taxon>Streptomonospora</taxon>
    </lineage>
</organism>
<evidence type="ECO:0000313" key="3">
    <source>
        <dbReference type="EMBL" id="GAA4954839.1"/>
    </source>
</evidence>
<dbReference type="InterPro" id="IPR036388">
    <property type="entry name" value="WH-like_DNA-bd_sf"/>
</dbReference>
<dbReference type="Gene3D" id="1.10.10.10">
    <property type="entry name" value="Winged helix-like DNA-binding domain superfamily/Winged helix DNA-binding domain"/>
    <property type="match status" value="1"/>
</dbReference>
<dbReference type="EMBL" id="BAABIK010000034">
    <property type="protein sequence ID" value="GAA4954839.1"/>
    <property type="molecule type" value="Genomic_DNA"/>
</dbReference>
<sequence length="484" mass="52214">MELTRAELTVPGLLVERPRHGYDLGQVIERRGIRQWTDIGFSSIYYVLTKLERRGLVQVPEAPSAAKSRRVFQATPAGCEAARLNALALIEEPRPVAHPLLIGVANLPLLSEHEYAQALRTRLAQVEDRSTAVRESQQGQAPLPPPAREGFSYSLSLLEAERSWLAGRVQVVPDDGRPWSRTVEGGCGLRWRWPLPIRLPSPTAGSSATPVRSHRRPWQVTTSSPASSASERPACWRPLRSHERIPAVALLPAVTRRRLPSDPRGRGDRVEHAGSAGAAMAGSGAQGTRRSHAGADTDEPRDGRGRPLGVADRLVREIDDGRLDLPLPGSGNTWRRWAALRDLGRRDLALARLAEGHCDAVAVLAELGGPVPEPGSVWGVWAAHPPGPDVHAQPDAGAAGWRLSGVKRFCSGARVCHPRVDQRAGGGRGPAPGPQVHCSRAGTWSRCTGGIRHPTTPAPATKRTARSPSTAGSRTPPRTSRRTF</sequence>
<dbReference type="InterPro" id="IPR009100">
    <property type="entry name" value="AcylCoA_DH/oxidase_NM_dom_sf"/>
</dbReference>
<feature type="region of interest" description="Disordered" evidence="1">
    <location>
        <begin position="444"/>
        <end position="484"/>
    </location>
</feature>
<feature type="compositionally biased region" description="Low complexity" evidence="1">
    <location>
        <begin position="452"/>
        <end position="478"/>
    </location>
</feature>
<feature type="domain" description="Transcription regulator PadR N-terminal" evidence="2">
    <location>
        <begin position="13"/>
        <end position="81"/>
    </location>
</feature>
<dbReference type="Pfam" id="PF03551">
    <property type="entry name" value="PadR"/>
    <property type="match status" value="1"/>
</dbReference>
<feature type="compositionally biased region" description="Low complexity" evidence="1">
    <location>
        <begin position="273"/>
        <end position="287"/>
    </location>
</feature>
<dbReference type="Proteomes" id="UP001499993">
    <property type="component" value="Unassembled WGS sequence"/>
</dbReference>
<feature type="compositionally biased region" description="Basic and acidic residues" evidence="1">
    <location>
        <begin position="259"/>
        <end position="272"/>
    </location>
</feature>
<comment type="caution">
    <text evidence="3">The sequence shown here is derived from an EMBL/GenBank/DDBJ whole genome shotgun (WGS) entry which is preliminary data.</text>
</comment>
<dbReference type="InterPro" id="IPR036390">
    <property type="entry name" value="WH_DNA-bd_sf"/>
</dbReference>
<feature type="compositionally biased region" description="Basic and acidic residues" evidence="1">
    <location>
        <begin position="293"/>
        <end position="305"/>
    </location>
</feature>
<feature type="region of interest" description="Disordered" evidence="1">
    <location>
        <begin position="256"/>
        <end position="310"/>
    </location>
</feature>
<keyword evidence="4" id="KW-1185">Reference proteome</keyword>
<feature type="region of interest" description="Disordered" evidence="1">
    <location>
        <begin position="200"/>
        <end position="234"/>
    </location>
</feature>
<accession>A0ABP9GVT3</accession>
<dbReference type="SUPFAM" id="SSF46785">
    <property type="entry name" value="Winged helix' DNA-binding domain"/>
    <property type="match status" value="1"/>
</dbReference>
<proteinExistence type="predicted"/>